<comment type="caution">
    <text evidence="3">The sequence shown here is derived from an EMBL/GenBank/DDBJ whole genome shotgun (WGS) entry which is preliminary data.</text>
</comment>
<evidence type="ECO:0000259" key="2">
    <source>
        <dbReference type="Pfam" id="PF26449"/>
    </source>
</evidence>
<dbReference type="SUPFAM" id="SSF52540">
    <property type="entry name" value="P-loop containing nucleoside triphosphate hydrolases"/>
    <property type="match status" value="1"/>
</dbReference>
<gene>
    <name evidence="3" type="ORF">A2228_02170</name>
</gene>
<organism evidence="3 4">
    <name type="scientific">Candidatus Collierbacteria bacterium RIFOXYA2_FULL_46_10</name>
    <dbReference type="NCBI Taxonomy" id="1817726"/>
    <lineage>
        <taxon>Bacteria</taxon>
        <taxon>Candidatus Collieribacteriota</taxon>
    </lineage>
</organism>
<dbReference type="PANTHER" id="PTHR30121">
    <property type="entry name" value="UNCHARACTERIZED PROTEIN YJGR-RELATED"/>
    <property type="match status" value="1"/>
</dbReference>
<feature type="domain" description="Type IV secretion system coupling protein TraD DNA-binding" evidence="1">
    <location>
        <begin position="336"/>
        <end position="626"/>
    </location>
</feature>
<dbReference type="InterPro" id="IPR058441">
    <property type="entry name" value="DUF8128"/>
</dbReference>
<dbReference type="InterPro" id="IPR027417">
    <property type="entry name" value="P-loop_NTPase"/>
</dbReference>
<dbReference type="InterPro" id="IPR051162">
    <property type="entry name" value="T4SS_component"/>
</dbReference>
<sequence>MPKLTTLLVTIPRETEVTPESAATFLSTFPNILQKSLFDIWIKGEPQPVIALEVAVWEQKIRFLVSCNSSLAQFVSSQIQSTYPLAMITPIEDPLPSLVNKLEVGELRLALASFYPLKTWADFRETDPINSYLSVLSKVSADEVVYLSWVLSKAPNDWQGAGRGAIDRGRAMGVSGQQANGRGYTERRGSLPNQRGIEEKIAQSGFAVNFRVGATSSSRLNELAAVFGVFAKPDGNAWKLVRPLWGKEGWRKKLLNRVGGGKRVVAVAEMATLWHLPSEKVKIPMILWGQNVLSEPPENLPIAEGKTEEEKAKINFFGRTIFKNRDLIFGIKDTDRRRHLWVIGKTGTGKSTLIANMAIDDMKKGRGVAIIDPHGDLSETILDYVPASRLNDVIYFNPIDRDRPVRLNILEVKDPAQRELVVSGIVAIFNKLYGHSWGPRLEYILRNTLLALSEVPGATLVDVPRLLTDRSYRAEVEAKLQDPVIKRYFENEFDKMPEKMLQESISPILNKVGQFVSSPLIRAIIERPTSSIDMEAVMNEGKILIANLSQGKLGEDNAALVGAMLITKFQLAAMNRVEMGENDRRDFYLYVDEFQNFATTSFIKILSEARKYKLNLMMANQYMAQIPIDVQKAILGNAGSIVSFNIGAEDARIIMKEFGEVFTDKDLVNLENYQIAVRLMIDAMSGRAFVARTLPLPNSRNENRSKVIRVSRERWGR</sequence>
<dbReference type="CDD" id="cd01127">
    <property type="entry name" value="TrwB_TraG_TraD_VirD4"/>
    <property type="match status" value="1"/>
</dbReference>
<feature type="domain" description="DUF8128" evidence="2">
    <location>
        <begin position="12"/>
        <end position="285"/>
    </location>
</feature>
<dbReference type="Gene3D" id="3.40.50.300">
    <property type="entry name" value="P-loop containing nucleotide triphosphate hydrolases"/>
    <property type="match status" value="2"/>
</dbReference>
<dbReference type="Proteomes" id="UP000176191">
    <property type="component" value="Unassembled WGS sequence"/>
</dbReference>
<evidence type="ECO:0000313" key="3">
    <source>
        <dbReference type="EMBL" id="OGD74320.1"/>
    </source>
</evidence>
<evidence type="ECO:0000313" key="4">
    <source>
        <dbReference type="Proteomes" id="UP000176191"/>
    </source>
</evidence>
<dbReference type="Pfam" id="PF10412">
    <property type="entry name" value="TrwB_AAD_bind"/>
    <property type="match status" value="1"/>
</dbReference>
<accession>A0A1F5F3Y5</accession>
<protein>
    <submittedName>
        <fullName evidence="3">Uncharacterized protein</fullName>
    </submittedName>
</protein>
<reference evidence="3 4" key="1">
    <citation type="journal article" date="2016" name="Nat. Commun.">
        <title>Thousands of microbial genomes shed light on interconnected biogeochemical processes in an aquifer system.</title>
        <authorList>
            <person name="Anantharaman K."/>
            <person name="Brown C.T."/>
            <person name="Hug L.A."/>
            <person name="Sharon I."/>
            <person name="Castelle C.J."/>
            <person name="Probst A.J."/>
            <person name="Thomas B.C."/>
            <person name="Singh A."/>
            <person name="Wilkins M.J."/>
            <person name="Karaoz U."/>
            <person name="Brodie E.L."/>
            <person name="Williams K.H."/>
            <person name="Hubbard S.S."/>
            <person name="Banfield J.F."/>
        </authorList>
    </citation>
    <scope>NUCLEOTIDE SEQUENCE [LARGE SCALE GENOMIC DNA]</scope>
</reference>
<dbReference type="AlphaFoldDB" id="A0A1F5F3Y5"/>
<proteinExistence type="predicted"/>
<evidence type="ECO:0000259" key="1">
    <source>
        <dbReference type="Pfam" id="PF10412"/>
    </source>
</evidence>
<name>A0A1F5F3Y5_9BACT</name>
<dbReference type="PANTHER" id="PTHR30121:SF11">
    <property type="entry name" value="AAA+ ATPASE DOMAIN-CONTAINING PROTEIN"/>
    <property type="match status" value="1"/>
</dbReference>
<dbReference type="EMBL" id="MFAK01000037">
    <property type="protein sequence ID" value="OGD74320.1"/>
    <property type="molecule type" value="Genomic_DNA"/>
</dbReference>
<dbReference type="InterPro" id="IPR019476">
    <property type="entry name" value="T4SS_TraD_DNA-bd"/>
</dbReference>
<dbReference type="Pfam" id="PF26449">
    <property type="entry name" value="DUF8128"/>
    <property type="match status" value="1"/>
</dbReference>